<proteinExistence type="predicted"/>
<dbReference type="InterPro" id="IPR019692">
    <property type="entry name" value="CFP-6_PH"/>
</dbReference>
<reference evidence="4 5" key="1">
    <citation type="submission" date="2024-07" db="EMBL/GenBank/DDBJ databases">
        <title>Whole genome sequencing of Prodigiosin pigment-producing Streptomyces salinarius isolated from rhizosphere soil of Arachis hypogaea.</title>
        <authorList>
            <person name="Vidhya A."/>
            <person name="Ramya S."/>
        </authorList>
    </citation>
    <scope>NUCLEOTIDE SEQUENCE [LARGE SCALE GENOMIC DNA]</scope>
    <source>
        <strain evidence="4 5">VRMG2420</strain>
    </source>
</reference>
<feature type="compositionally biased region" description="Gly residues" evidence="1">
    <location>
        <begin position="145"/>
        <end position="156"/>
    </location>
</feature>
<evidence type="ECO:0000256" key="2">
    <source>
        <dbReference type="SAM" id="Phobius"/>
    </source>
</evidence>
<organism evidence="4 5">
    <name type="scientific">Streptomyces salinarius</name>
    <dbReference type="NCBI Taxonomy" id="2762598"/>
    <lineage>
        <taxon>Bacteria</taxon>
        <taxon>Bacillati</taxon>
        <taxon>Actinomycetota</taxon>
        <taxon>Actinomycetes</taxon>
        <taxon>Kitasatosporales</taxon>
        <taxon>Streptomycetaceae</taxon>
        <taxon>Streptomyces</taxon>
    </lineage>
</organism>
<comment type="caution">
    <text evidence="4">The sequence shown here is derived from an EMBL/GenBank/DDBJ whole genome shotgun (WGS) entry which is preliminary data.</text>
</comment>
<evidence type="ECO:0000313" key="4">
    <source>
        <dbReference type="EMBL" id="MFI7872382.1"/>
    </source>
</evidence>
<keyword evidence="2" id="KW-0812">Transmembrane</keyword>
<keyword evidence="2" id="KW-0472">Membrane</keyword>
<feature type="region of interest" description="Disordered" evidence="1">
    <location>
        <begin position="134"/>
        <end position="156"/>
    </location>
</feature>
<keyword evidence="2" id="KW-1133">Transmembrane helix</keyword>
<evidence type="ECO:0000259" key="3">
    <source>
        <dbReference type="Pfam" id="PF10756"/>
    </source>
</evidence>
<dbReference type="Proteomes" id="UP001614264">
    <property type="component" value="Unassembled WGS sequence"/>
</dbReference>
<protein>
    <submittedName>
        <fullName evidence="4">PH domain-containing protein</fullName>
    </submittedName>
</protein>
<dbReference type="RefSeq" id="WP_102932052.1">
    <property type="nucleotide sequence ID" value="NZ_JAVCWJ010000052.1"/>
</dbReference>
<accession>A0ABW8BD41</accession>
<feature type="domain" description="Low molecular weight protein antigen 6 PH" evidence="3">
    <location>
        <begin position="75"/>
        <end position="147"/>
    </location>
</feature>
<feature type="transmembrane region" description="Helical" evidence="2">
    <location>
        <begin position="27"/>
        <end position="44"/>
    </location>
</feature>
<name>A0ABW8BD41_9ACTN</name>
<gene>
    <name evidence="4" type="ORF">AB4829_17535</name>
</gene>
<dbReference type="Pfam" id="PF10756">
    <property type="entry name" value="bPH_6"/>
    <property type="match status" value="1"/>
</dbReference>
<feature type="transmembrane region" description="Helical" evidence="2">
    <location>
        <begin position="214"/>
        <end position="235"/>
    </location>
</feature>
<sequence length="236" mass="24869">MTTPEPQSPSPQPSAPVSKDRVYRSPAGIAGGVLVLALALWLGIDALVAGEGNTRWKALAVLVFLVPLVAAYTVRPAVFANDDRLRVRNPFRVIVLPWGEVGSFRSAYSNEVFAEGGGKYQLWSIPVSLRGRKKAARREDRRAAGGAGGGRGRGMLGGMGQLQLGARTDGAGATAVEADGPVRAQGDKIMDELRELWEARKDAASSKGEVTVRWAYEIVVPVVVGAVALAVLLGVG</sequence>
<evidence type="ECO:0000313" key="5">
    <source>
        <dbReference type="Proteomes" id="UP001614264"/>
    </source>
</evidence>
<feature type="transmembrane region" description="Helical" evidence="2">
    <location>
        <begin position="56"/>
        <end position="78"/>
    </location>
</feature>
<keyword evidence="5" id="KW-1185">Reference proteome</keyword>
<dbReference type="EMBL" id="JBITPR010000043">
    <property type="protein sequence ID" value="MFI7872382.1"/>
    <property type="molecule type" value="Genomic_DNA"/>
</dbReference>
<evidence type="ECO:0000256" key="1">
    <source>
        <dbReference type="SAM" id="MobiDB-lite"/>
    </source>
</evidence>